<dbReference type="SUPFAM" id="SSF53850">
    <property type="entry name" value="Periplasmic binding protein-like II"/>
    <property type="match status" value="1"/>
</dbReference>
<dbReference type="InterPro" id="IPR011641">
    <property type="entry name" value="Tyr-kin_ephrin_A/B_rcpt-like"/>
</dbReference>
<dbReference type="SMART" id="SM01411">
    <property type="entry name" value="Ephrin_rec_like"/>
    <property type="match status" value="2"/>
</dbReference>
<feature type="transmembrane region" description="Helical" evidence="2">
    <location>
        <begin position="728"/>
        <end position="751"/>
    </location>
</feature>
<protein>
    <recommendedName>
        <fullName evidence="4">Tyrosine-protein kinase ephrin type A/B receptor-like domain-containing protein</fullName>
    </recommendedName>
</protein>
<feature type="region of interest" description="Disordered" evidence="1">
    <location>
        <begin position="962"/>
        <end position="1003"/>
    </location>
</feature>
<feature type="region of interest" description="Disordered" evidence="1">
    <location>
        <begin position="1021"/>
        <end position="1040"/>
    </location>
</feature>
<evidence type="ECO:0000313" key="6">
    <source>
        <dbReference type="Proteomes" id="UP001642484"/>
    </source>
</evidence>
<feature type="compositionally biased region" description="Basic and acidic residues" evidence="1">
    <location>
        <begin position="1021"/>
        <end position="1031"/>
    </location>
</feature>
<feature type="transmembrane region" description="Helical" evidence="2">
    <location>
        <begin position="663"/>
        <end position="688"/>
    </location>
</feature>
<dbReference type="Proteomes" id="UP001642484">
    <property type="component" value="Unassembled WGS sequence"/>
</dbReference>
<feature type="signal peptide" evidence="3">
    <location>
        <begin position="1"/>
        <end position="16"/>
    </location>
</feature>
<feature type="chain" id="PRO_5046059587" description="Tyrosine-protein kinase ephrin type A/B receptor-like domain-containing protein" evidence="3">
    <location>
        <begin position="17"/>
        <end position="1040"/>
    </location>
</feature>
<reference evidence="5 6" key="1">
    <citation type="submission" date="2024-02" db="EMBL/GenBank/DDBJ databases">
        <authorList>
            <person name="Chen Y."/>
            <person name="Shah S."/>
            <person name="Dougan E. K."/>
            <person name="Thang M."/>
            <person name="Chan C."/>
        </authorList>
    </citation>
    <scope>NUCLEOTIDE SEQUENCE [LARGE SCALE GENOMIC DNA]</scope>
</reference>
<dbReference type="SUPFAM" id="SSF57184">
    <property type="entry name" value="Growth factor receptor domain"/>
    <property type="match status" value="1"/>
</dbReference>
<keyword evidence="2" id="KW-0472">Membrane</keyword>
<keyword evidence="2" id="KW-1133">Transmembrane helix</keyword>
<dbReference type="PANTHER" id="PTHR46967:SF2">
    <property type="entry name" value="SUSHI, VON WILLEBRAND FACTOR TYPE A, EGF AND PENTRAXIN DOMAIN-CONTAINING PROTEIN 1-LIKE"/>
    <property type="match status" value="1"/>
</dbReference>
<keyword evidence="2" id="KW-0812">Transmembrane</keyword>
<feature type="transmembrane region" description="Helical" evidence="2">
    <location>
        <begin position="816"/>
        <end position="834"/>
    </location>
</feature>
<feature type="transmembrane region" description="Helical" evidence="2">
    <location>
        <begin position="630"/>
        <end position="651"/>
    </location>
</feature>
<dbReference type="InterPro" id="IPR009030">
    <property type="entry name" value="Growth_fac_rcpt_cys_sf"/>
</dbReference>
<dbReference type="EMBL" id="CAXAMN010021718">
    <property type="protein sequence ID" value="CAK9062709.1"/>
    <property type="molecule type" value="Genomic_DNA"/>
</dbReference>
<dbReference type="PANTHER" id="PTHR46967">
    <property type="entry name" value="INSULIN-LIKE GROWTH FACTOR BINDING PROTEIN,N-TERMINAL"/>
    <property type="match status" value="1"/>
</dbReference>
<evidence type="ECO:0000313" key="5">
    <source>
        <dbReference type="EMBL" id="CAK9062709.1"/>
    </source>
</evidence>
<accession>A0ABP0NJV3</accession>
<evidence type="ECO:0000259" key="4">
    <source>
        <dbReference type="Pfam" id="PF07699"/>
    </source>
</evidence>
<gene>
    <name evidence="5" type="ORF">CCMP2556_LOCUS30834</name>
</gene>
<dbReference type="Gene3D" id="2.10.50.10">
    <property type="entry name" value="Tumor Necrosis Factor Receptor, subunit A, domain 2"/>
    <property type="match status" value="1"/>
</dbReference>
<proteinExistence type="predicted"/>
<name>A0ABP0NJV3_9DINO</name>
<dbReference type="Pfam" id="PF07699">
    <property type="entry name" value="Ephrin_rec_like"/>
    <property type="match status" value="1"/>
</dbReference>
<sequence>MLRLTVLQALIVGSIAQELCLDDGVPESQREYIQDDAGNNIPIGLFEMAWESNSLLIHMAALMIREGLGFHAQVNPTVGGNGGSQVFALAGCTDFNDKANMECGTQETTIHVSVDSWIGSYASTQNQFAKEYPRLAAEDLGSMGYAGEESMYVSRAILQAAYSESGLALDFYKSYNTTHHDPKKYFGSIHDVDLSELALCNETDLSDRNQMSDYAKYSGDYDGVVNQSDGTFVAKCTNDRWWYAPACRHNASTCIPVFTAGTGWKAQPMMQWSTAYGIPAALAVSGAWSLFLQHVRTFRALHYWWVPDSTFIEMLPEQLLFARHSANEWLAGDKKTGGQGSYVSKMVSQNLQSKAPKVKNFVRMINFELPELQDLLLEWRQTGSKSDVACRWLKENQDRWKAWIPDDTNCLEGFGVVDENQAFLNSREGAVSCGLCTPGRSSQEVEDDKGKTYRCAECEPGESQAQSFSTSCEKCPKGTMSHAWGSIMCEPCGQGFYQDSVGHSMCKACPAGRTTKLLGATGLKGCVCQAGSIEEEGQCVPCGTGIACPLGSTLEDLKSNNDSDPNLPRVEPGFVSHWSSPLQTFRCRGSACPGGAPGSCFGGRQGIVCGECPAEMQLVKDQCETCTGHVSAIGSVLLVLFILGCIVGYYVAPSRYEPRASAIFCCVGSVGIAVALLQNIGVLGTVSIQWPASTTPMFSAGSVVLLDLDSVGINCVAPGSVSNYTMTLVAIVVVLSILPILAVLSNVIPWVRRRELAWKTEKVLSMSANFMQVAFTTLVSLGFIPFMCYEHPSGDLSVLKFPNILCGSGEHQSMQVLGALVIVVVSLFCAYCRFGRVRRVIASAGSRKTHRSHNSILHIPGRSGRFPRLLFMLTGSAVILEALGIPQHASAKLNLQRIPSPTSVLESFRKVAEHMRQNINDEAFDRVLLQMSCHDIKHIWFALILLSQELEVERMSAMRISMAPQSHDRDLKSKSKSPTSMDAQRPVTRGVQDGTEEAPVQLAQHDALADVQEEDVKVAVDERHAPDDRPEGMPVVSMAC</sequence>
<organism evidence="5 6">
    <name type="scientific">Durusdinium trenchii</name>
    <dbReference type="NCBI Taxonomy" id="1381693"/>
    <lineage>
        <taxon>Eukaryota</taxon>
        <taxon>Sar</taxon>
        <taxon>Alveolata</taxon>
        <taxon>Dinophyceae</taxon>
        <taxon>Suessiales</taxon>
        <taxon>Symbiodiniaceae</taxon>
        <taxon>Durusdinium</taxon>
    </lineage>
</organism>
<keyword evidence="6" id="KW-1185">Reference proteome</keyword>
<dbReference type="Gene3D" id="3.40.190.10">
    <property type="entry name" value="Periplasmic binding protein-like II"/>
    <property type="match status" value="1"/>
</dbReference>
<keyword evidence="3" id="KW-0732">Signal</keyword>
<feature type="domain" description="Tyrosine-protein kinase ephrin type A/B receptor-like" evidence="4">
    <location>
        <begin position="478"/>
        <end position="526"/>
    </location>
</feature>
<evidence type="ECO:0000256" key="3">
    <source>
        <dbReference type="SAM" id="SignalP"/>
    </source>
</evidence>
<evidence type="ECO:0000256" key="2">
    <source>
        <dbReference type="SAM" id="Phobius"/>
    </source>
</evidence>
<evidence type="ECO:0000256" key="1">
    <source>
        <dbReference type="SAM" id="MobiDB-lite"/>
    </source>
</evidence>
<feature type="transmembrane region" description="Helical" evidence="2">
    <location>
        <begin position="763"/>
        <end position="787"/>
    </location>
</feature>
<comment type="caution">
    <text evidence="5">The sequence shown here is derived from an EMBL/GenBank/DDBJ whole genome shotgun (WGS) entry which is preliminary data.</text>
</comment>